<evidence type="ECO:0000256" key="1">
    <source>
        <dbReference type="SAM" id="MobiDB-lite"/>
    </source>
</evidence>
<feature type="region of interest" description="Disordered" evidence="1">
    <location>
        <begin position="665"/>
        <end position="693"/>
    </location>
</feature>
<sequence>MDMPAMFANLPSDLPKPSSFPSPDEVRQKARGLSKELFADWIILNSILERREDSIRKRWGKKSKEQKKKILLTAWPNMESQHRPDVEAWRKESGAQRAKGTKFRAAYMWPYINLEDLLKPKPLLIFLNSRGRNPPYEFVHSDLKSAALGETLGATTPGFLNEYTMHFHGRNGPEKYGELVSWDDDEDAFDNMINGLGMHPGHGLQALEIQQHIWRFLVSCCKQILQDLPLETLMSCDVKPDPGSLSGQDANVTSLELIALEAPYRVPAHLDFSRLKSLASAERNSREDHLWDLREDPGYFAEVMRDYEQHRSEMILDKHGQNHPTLTQPGRALFWNRILGNVVVDAYFGLAKFDAITQQISGLNELEERYRNQIQPQDDLPMDYLEAFQNLRFMLSDTVTDICGQLKSCVLPSPPMREFCYRNPQDPNTTKISTAYSPPSQDHAVKRIMPLFEILWDDEQRRLFGVHTVTDEIERLIQADPDVGALISPLIATRLSSLSVVSECLHQLHLYQPWARKIEDGMELKRDELLETYKNTFQGWIPILRINFESSLMYRYADPSDGKFTYPVHRRRSKDNVESMRNAEANLDEFWKAVDRHYKSKIGGKSQHDMVAHLLSKERSIQRTPQWTEPVKHQKTTKQPDYTYQPFSSVYHDPSKQITGTFDRVSVTEKSTKTKTKGTATLPEDPPPAEPEDSYVLDQKTIFTVDRRAYKAFNVLFYSPSNPDLPGEIPWLDFLHAMKSTGFSAEKLYGSAWNFVPSGLDVERSIQFHDPHPSSKLGFYRARRYGRRLERAYGWKGDMFRLA</sequence>
<gene>
    <name evidence="2" type="ORF">K505DRAFT_268147</name>
</gene>
<dbReference type="PANTHER" id="PTHR40788:SF2">
    <property type="entry name" value="CLR5 DOMAIN-CONTAINING PROTEIN"/>
    <property type="match status" value="1"/>
</dbReference>
<evidence type="ECO:0000313" key="3">
    <source>
        <dbReference type="Proteomes" id="UP000799757"/>
    </source>
</evidence>
<organism evidence="2 3">
    <name type="scientific">Melanomma pulvis-pyrius CBS 109.77</name>
    <dbReference type="NCBI Taxonomy" id="1314802"/>
    <lineage>
        <taxon>Eukaryota</taxon>
        <taxon>Fungi</taxon>
        <taxon>Dikarya</taxon>
        <taxon>Ascomycota</taxon>
        <taxon>Pezizomycotina</taxon>
        <taxon>Dothideomycetes</taxon>
        <taxon>Pleosporomycetidae</taxon>
        <taxon>Pleosporales</taxon>
        <taxon>Melanommataceae</taxon>
        <taxon>Melanomma</taxon>
    </lineage>
</organism>
<keyword evidence="3" id="KW-1185">Reference proteome</keyword>
<proteinExistence type="predicted"/>
<evidence type="ECO:0008006" key="4">
    <source>
        <dbReference type="Google" id="ProtNLM"/>
    </source>
</evidence>
<name>A0A6A6XPN0_9PLEO</name>
<dbReference type="AlphaFoldDB" id="A0A6A6XPN0"/>
<evidence type="ECO:0000313" key="2">
    <source>
        <dbReference type="EMBL" id="KAF2798204.1"/>
    </source>
</evidence>
<reference evidence="2" key="1">
    <citation type="journal article" date="2020" name="Stud. Mycol.">
        <title>101 Dothideomycetes genomes: a test case for predicting lifestyles and emergence of pathogens.</title>
        <authorList>
            <person name="Haridas S."/>
            <person name="Albert R."/>
            <person name="Binder M."/>
            <person name="Bloem J."/>
            <person name="Labutti K."/>
            <person name="Salamov A."/>
            <person name="Andreopoulos B."/>
            <person name="Baker S."/>
            <person name="Barry K."/>
            <person name="Bills G."/>
            <person name="Bluhm B."/>
            <person name="Cannon C."/>
            <person name="Castanera R."/>
            <person name="Culley D."/>
            <person name="Daum C."/>
            <person name="Ezra D."/>
            <person name="Gonzalez J."/>
            <person name="Henrissat B."/>
            <person name="Kuo A."/>
            <person name="Liang C."/>
            <person name="Lipzen A."/>
            <person name="Lutzoni F."/>
            <person name="Magnuson J."/>
            <person name="Mondo S."/>
            <person name="Nolan M."/>
            <person name="Ohm R."/>
            <person name="Pangilinan J."/>
            <person name="Park H.-J."/>
            <person name="Ramirez L."/>
            <person name="Alfaro M."/>
            <person name="Sun H."/>
            <person name="Tritt A."/>
            <person name="Yoshinaga Y."/>
            <person name="Zwiers L.-H."/>
            <person name="Turgeon B."/>
            <person name="Goodwin S."/>
            <person name="Spatafora J."/>
            <person name="Crous P."/>
            <person name="Grigoriev I."/>
        </authorList>
    </citation>
    <scope>NUCLEOTIDE SEQUENCE</scope>
    <source>
        <strain evidence="2">CBS 109.77</strain>
    </source>
</reference>
<dbReference type="PANTHER" id="PTHR40788">
    <property type="entry name" value="CLR5 DOMAIN-CONTAINING PROTEIN-RELATED"/>
    <property type="match status" value="1"/>
</dbReference>
<dbReference type="Proteomes" id="UP000799757">
    <property type="component" value="Unassembled WGS sequence"/>
</dbReference>
<accession>A0A6A6XPN0</accession>
<protein>
    <recommendedName>
        <fullName evidence="4">Clr5 domain-containing protein</fullName>
    </recommendedName>
</protein>
<dbReference type="EMBL" id="MU001789">
    <property type="protein sequence ID" value="KAF2798204.1"/>
    <property type="molecule type" value="Genomic_DNA"/>
</dbReference>
<dbReference type="OrthoDB" id="2922289at2759"/>